<dbReference type="NCBIfam" id="TIGR04131">
    <property type="entry name" value="Bac_Flav_CTERM"/>
    <property type="match status" value="1"/>
</dbReference>
<proteinExistence type="predicted"/>
<organism evidence="3 4">
    <name type="scientific">Mucilaginibacter gracilis</name>
    <dbReference type="NCBI Taxonomy" id="423350"/>
    <lineage>
        <taxon>Bacteria</taxon>
        <taxon>Pseudomonadati</taxon>
        <taxon>Bacteroidota</taxon>
        <taxon>Sphingobacteriia</taxon>
        <taxon>Sphingobacteriales</taxon>
        <taxon>Sphingobacteriaceae</taxon>
        <taxon>Mucilaginibacter</taxon>
    </lineage>
</organism>
<gene>
    <name evidence="3" type="ORF">BDD43_4773</name>
</gene>
<feature type="signal peptide" evidence="1">
    <location>
        <begin position="1"/>
        <end position="25"/>
    </location>
</feature>
<protein>
    <submittedName>
        <fullName evidence="3">Gliding motility-associated-like protein</fullName>
    </submittedName>
</protein>
<dbReference type="OrthoDB" id="5726170at2"/>
<dbReference type="InterPro" id="IPR026341">
    <property type="entry name" value="T9SS_type_B"/>
</dbReference>
<dbReference type="Pfam" id="PF13585">
    <property type="entry name" value="CHU_C"/>
    <property type="match status" value="1"/>
</dbReference>
<comment type="caution">
    <text evidence="3">The sequence shown here is derived from an EMBL/GenBank/DDBJ whole genome shotgun (WGS) entry which is preliminary data.</text>
</comment>
<keyword evidence="4" id="KW-1185">Reference proteome</keyword>
<feature type="domain" description="DUF11" evidence="2">
    <location>
        <begin position="521"/>
        <end position="633"/>
    </location>
</feature>
<accession>A0A495J729</accession>
<dbReference type="Pfam" id="PF01345">
    <property type="entry name" value="DUF11"/>
    <property type="match status" value="1"/>
</dbReference>
<evidence type="ECO:0000256" key="1">
    <source>
        <dbReference type="SAM" id="SignalP"/>
    </source>
</evidence>
<evidence type="ECO:0000313" key="3">
    <source>
        <dbReference type="EMBL" id="RKR84531.1"/>
    </source>
</evidence>
<feature type="chain" id="PRO_5019769543" evidence="1">
    <location>
        <begin position="26"/>
        <end position="828"/>
    </location>
</feature>
<dbReference type="RefSeq" id="WP_121200217.1">
    <property type="nucleotide sequence ID" value="NZ_RBKU01000001.1"/>
</dbReference>
<dbReference type="AlphaFoldDB" id="A0A495J729"/>
<dbReference type="Proteomes" id="UP000268007">
    <property type="component" value="Unassembled WGS sequence"/>
</dbReference>
<evidence type="ECO:0000259" key="2">
    <source>
        <dbReference type="Pfam" id="PF01345"/>
    </source>
</evidence>
<evidence type="ECO:0000313" key="4">
    <source>
        <dbReference type="Proteomes" id="UP000268007"/>
    </source>
</evidence>
<dbReference type="EMBL" id="RBKU01000001">
    <property type="protein sequence ID" value="RKR84531.1"/>
    <property type="molecule type" value="Genomic_DNA"/>
</dbReference>
<keyword evidence="1" id="KW-0732">Signal</keyword>
<sequence length="828" mass="87102">MEPKSVFFSVYLWLLFSFLSVAAYAEGSKEITSNGGNRAYLLSTTVATASSPFPTLGTMKVYVKAGESIYAGSSAQGISTGTMNFRAPDGTSYTSGNDANIGLIKNRAQEAAGPLPNANGYTPFIIKVTAAQEGVWEVDFIPENNGATLTGNPPAVAANANWTQPIAQYITAFDVSVRNTANTQFINGRVFTNVFSGILGTFDVGFNGIFNILTKDGYQYTLNNNGQAGNGFGFFVNNKGFRNAAGLPSYQSVDGASANVNVQDPRAADTPTDITQKIFFNPPAADLPATANTPGGGTTWLLTAPVLPTVSNVTFTGTEGTPGKAGTGPLGGNFAFTTSGNGSYLIVIDVNQNGSYTDAIDRKITGTANSGINQVHWDGLDGLGNKVSAGGTTNFNVSVGITTVAGEVHFPFFDVERNVNGLLLSRINGIYAPDDTLYWDDTPITKVGTPSNPLKNLTGISSTINGHKWGTTTTDPNNDADFGNNKSIDTWGYIASKPVYSSVSLQLREADMAVDNVAVVANCAGQPIVYTVTVSNKGPGDVAGAKFSFGYPADITGLTVSSVSTSGTSSTNSEVFTAGNYTTGIDMANGAIRTFTISGKVALTASGGLGVTASVLRPADVTDPDATNPDAAAPTDAVNECNSPPSGTGCNNVIVNTTVIAAAPNAGPDQTIFQYLPATMAAIGTGTWAQLATDANQVTITNKLSNTTTITGLDYLGLYHFTYTNSNGCADSVTLKVIRADLEIPNIITPNNDGKNDVFRIRGLEAYPGTQLIIFNRWGSEVYRADDYRNNWDGSGLAEATYFYILNRRDRDGQITPLKGWVFLKRNK</sequence>
<reference evidence="3 4" key="1">
    <citation type="submission" date="2018-10" db="EMBL/GenBank/DDBJ databases">
        <title>Genomic Encyclopedia of Archaeal and Bacterial Type Strains, Phase II (KMG-II): from individual species to whole genera.</title>
        <authorList>
            <person name="Goeker M."/>
        </authorList>
    </citation>
    <scope>NUCLEOTIDE SEQUENCE [LARGE SCALE GENOMIC DNA]</scope>
    <source>
        <strain evidence="3 4">DSM 18602</strain>
    </source>
</reference>
<dbReference type="InterPro" id="IPR001434">
    <property type="entry name" value="OmcB-like_DUF11"/>
</dbReference>
<name>A0A495J729_9SPHI</name>